<protein>
    <recommendedName>
        <fullName evidence="2">MFS transporter</fullName>
    </recommendedName>
</protein>
<dbReference type="EMBL" id="CP159925">
    <property type="protein sequence ID" value="XCO76440.1"/>
    <property type="molecule type" value="Genomic_DNA"/>
</dbReference>
<dbReference type="AlphaFoldDB" id="A0AAU8MW57"/>
<dbReference type="RefSeq" id="WP_363799801.1">
    <property type="nucleotide sequence ID" value="NZ_CP159925.1"/>
</dbReference>
<sequence length="75" mass="7230">MGRGRPSARRPARAYARAIALAVGQALGGIGFGLIPAAGGDLTCTVGKIRNPVADPGIAPASAAGRTLPAGAALP</sequence>
<evidence type="ECO:0000313" key="1">
    <source>
        <dbReference type="EMBL" id="XCO76440.1"/>
    </source>
</evidence>
<evidence type="ECO:0008006" key="2">
    <source>
        <dbReference type="Google" id="ProtNLM"/>
    </source>
</evidence>
<organism evidence="1">
    <name type="scientific">Lysobacter firmicutimachus</name>
    <dbReference type="NCBI Taxonomy" id="1792846"/>
    <lineage>
        <taxon>Bacteria</taxon>
        <taxon>Pseudomonadati</taxon>
        <taxon>Pseudomonadota</taxon>
        <taxon>Gammaproteobacteria</taxon>
        <taxon>Lysobacterales</taxon>
        <taxon>Lysobacteraceae</taxon>
        <taxon>Lysobacter</taxon>
    </lineage>
</organism>
<name>A0AAU8MW57_9GAMM</name>
<accession>A0AAU8MW57</accession>
<proteinExistence type="predicted"/>
<reference evidence="1" key="1">
    <citation type="submission" date="2024-06" db="EMBL/GenBank/DDBJ databases">
        <authorList>
            <person name="Li S."/>
        </authorList>
    </citation>
    <scope>NUCLEOTIDE SEQUENCE</scope>
    <source>
        <strain evidence="1">SR10</strain>
    </source>
</reference>
<gene>
    <name evidence="1" type="ORF">ABU614_06540</name>
</gene>